<sequence>MKFKVLLFIPFIILSHLAFGQSNKILIPKQQHNYVKIYQPVGDYFFGPDTKLLKEGKWYDRWIPNDHCFVKGEDGFWHIFGITHPYTNPELGNIHQGEYASFHAISSVKHFKKSVKKHHYKDLKKILTPKERPGEIEANHAPYIVKKEDLYYMVYGHSPMRLATSPDLYNWTPKGSLFNEEKGARDPNLILYKGIYYMTYCSEKCVRMRTSKDLIQWSEAQTILTTNAFDPESPSVIFHNNTFYLFVCSWKKGQWDRVSLMGAYTNNAHVFASKDITNFGVDNEKQITVLKSHAPEIFQDEDGQWYISSVVYPDMGVSIDKLEWVEEKQ</sequence>
<evidence type="ECO:0000256" key="4">
    <source>
        <dbReference type="ARBA" id="ARBA00023295"/>
    </source>
</evidence>
<evidence type="ECO:0000256" key="3">
    <source>
        <dbReference type="ARBA" id="ARBA00022801"/>
    </source>
</evidence>
<evidence type="ECO:0000256" key="5">
    <source>
        <dbReference type="RuleBase" id="RU361187"/>
    </source>
</evidence>
<dbReference type="PANTHER" id="PTHR43301:SF3">
    <property type="entry name" value="ARABINAN ENDO-1,5-ALPHA-L-ARABINOSIDASE A-RELATED"/>
    <property type="match status" value="1"/>
</dbReference>
<accession>A0ABP8CDE0</accession>
<evidence type="ECO:0000256" key="2">
    <source>
        <dbReference type="ARBA" id="ARBA00009865"/>
    </source>
</evidence>
<keyword evidence="4 5" id="KW-0326">Glycosidase</keyword>
<reference evidence="7" key="1">
    <citation type="journal article" date="2019" name="Int. J. Syst. Evol. Microbiol.">
        <title>The Global Catalogue of Microorganisms (GCM) 10K type strain sequencing project: providing services to taxonomists for standard genome sequencing and annotation.</title>
        <authorList>
            <consortium name="The Broad Institute Genomics Platform"/>
            <consortium name="The Broad Institute Genome Sequencing Center for Infectious Disease"/>
            <person name="Wu L."/>
            <person name="Ma J."/>
        </authorList>
    </citation>
    <scope>NUCLEOTIDE SEQUENCE [LARGE SCALE GENOMIC DNA]</scope>
    <source>
        <strain evidence="7">JCM 17630</strain>
    </source>
</reference>
<keyword evidence="7" id="KW-1185">Reference proteome</keyword>
<keyword evidence="3 5" id="KW-0378">Hydrolase</keyword>
<dbReference type="EMBL" id="BAABCA010000005">
    <property type="protein sequence ID" value="GAA4237928.1"/>
    <property type="molecule type" value="Genomic_DNA"/>
</dbReference>
<dbReference type="Proteomes" id="UP001501496">
    <property type="component" value="Unassembled WGS sequence"/>
</dbReference>
<name>A0ABP8CDE0_9FLAO</name>
<comment type="pathway">
    <text evidence="1">Glycan metabolism; L-arabinan degradation.</text>
</comment>
<dbReference type="RefSeq" id="WP_344788759.1">
    <property type="nucleotide sequence ID" value="NZ_BAABCA010000005.1"/>
</dbReference>
<evidence type="ECO:0000313" key="6">
    <source>
        <dbReference type="EMBL" id="GAA4237928.1"/>
    </source>
</evidence>
<dbReference type="Gene3D" id="2.115.10.20">
    <property type="entry name" value="Glycosyl hydrolase domain, family 43"/>
    <property type="match status" value="2"/>
</dbReference>
<dbReference type="InterPro" id="IPR006710">
    <property type="entry name" value="Glyco_hydro_43"/>
</dbReference>
<dbReference type="Pfam" id="PF04616">
    <property type="entry name" value="Glyco_hydro_43"/>
    <property type="match status" value="1"/>
</dbReference>
<proteinExistence type="inferred from homology"/>
<protein>
    <submittedName>
        <fullName evidence="6">Uncharacterized protein</fullName>
    </submittedName>
</protein>
<dbReference type="InterPro" id="IPR050727">
    <property type="entry name" value="GH43_arabinanases"/>
</dbReference>
<dbReference type="PANTHER" id="PTHR43301">
    <property type="entry name" value="ARABINAN ENDO-1,5-ALPHA-L-ARABINOSIDASE"/>
    <property type="match status" value="1"/>
</dbReference>
<dbReference type="InterPro" id="IPR023296">
    <property type="entry name" value="Glyco_hydro_beta-prop_sf"/>
</dbReference>
<comment type="similarity">
    <text evidence="2 5">Belongs to the glycosyl hydrolase 43 family.</text>
</comment>
<comment type="caution">
    <text evidence="6">The sequence shown here is derived from an EMBL/GenBank/DDBJ whole genome shotgun (WGS) entry which is preliminary data.</text>
</comment>
<dbReference type="SUPFAM" id="SSF75005">
    <property type="entry name" value="Arabinanase/levansucrase/invertase"/>
    <property type="match status" value="1"/>
</dbReference>
<evidence type="ECO:0000313" key="7">
    <source>
        <dbReference type="Proteomes" id="UP001501496"/>
    </source>
</evidence>
<gene>
    <name evidence="6" type="ORF">GCM10022291_26420</name>
</gene>
<organism evidence="6 7">
    <name type="scientific">Postechiella marina</name>
    <dbReference type="NCBI Taxonomy" id="943941"/>
    <lineage>
        <taxon>Bacteria</taxon>
        <taxon>Pseudomonadati</taxon>
        <taxon>Bacteroidota</taxon>
        <taxon>Flavobacteriia</taxon>
        <taxon>Flavobacteriales</taxon>
        <taxon>Flavobacteriaceae</taxon>
        <taxon>Postechiella</taxon>
    </lineage>
</organism>
<evidence type="ECO:0000256" key="1">
    <source>
        <dbReference type="ARBA" id="ARBA00004834"/>
    </source>
</evidence>